<organism evidence="3 4">
    <name type="scientific">Bathycoccus prasinos</name>
    <dbReference type="NCBI Taxonomy" id="41875"/>
    <lineage>
        <taxon>Eukaryota</taxon>
        <taxon>Viridiplantae</taxon>
        <taxon>Chlorophyta</taxon>
        <taxon>Mamiellophyceae</taxon>
        <taxon>Mamiellales</taxon>
        <taxon>Bathycoccaceae</taxon>
        <taxon>Bathycoccus</taxon>
    </lineage>
</organism>
<dbReference type="EMBL" id="FO082271">
    <property type="protein sequence ID" value="CCO17646.1"/>
    <property type="molecule type" value="Genomic_DNA"/>
</dbReference>
<reference evidence="3 4" key="1">
    <citation type="submission" date="2011-10" db="EMBL/GenBank/DDBJ databases">
        <authorList>
            <person name="Genoscope - CEA"/>
        </authorList>
    </citation>
    <scope>NUCLEOTIDE SEQUENCE [LARGE SCALE GENOMIC DNA]</scope>
    <source>
        <strain evidence="3 4">RCC 1105</strain>
    </source>
</reference>
<dbReference type="RefSeq" id="XP_007511525.1">
    <property type="nucleotide sequence ID" value="XM_007511463.1"/>
</dbReference>
<proteinExistence type="predicted"/>
<protein>
    <submittedName>
        <fullName evidence="3">Uncharacterized protein</fullName>
    </submittedName>
</protein>
<evidence type="ECO:0000313" key="4">
    <source>
        <dbReference type="Proteomes" id="UP000198341"/>
    </source>
</evidence>
<sequence>MSTMTNAYEETNLVKTEFVQQFKAQSKRAMKAEEENVDLRMRLAESELKRVSTEAKVLAMMPESSARGGAKTKEEEEEQQQRRGKKRRSASPMVSPRRRSTRATSVDKEKETSAINSNDDAAIVLATTTANNNNNKQQQQQQNYSPSMIKREVEARELAETERDKLREQLLALKTRHAALEKKVMDDEGDELEDKVREENEVIEKLRKRLEKAETVNAELEMEVADLRGKRNERKTVEAKLEEALEMNEGLKSALEEEKKALLENTNLNSLPKSPGGVGKKGKGKKNDDEKEHTIRILRQEMKSLEASASRGDMLHSKMVSVEAVEERLRSTEAKLSRAKESVRAKEIENEKLQRALMNAGKWTSASLLDEGPEELKNRVGVLQTETIALSEKLAEATKALKVEQTKRELFESKAKEEEKLKDALEKELETAKMDALNAKSIVEAKDSEIASLQKMAENERKGEKILQTKSSPFTNEIIRGLEKEITRLKNNNGNNNNINNNTSSSSDDIISKLQKKEQRLLMAFKSTVLKFREAVKLLFGFNIELVGEKASKTQFLITSNANEHACLLFNYDEAKHSVSLEKNDPSWEKQSESLKKNFTLYVEKEDDDDKKKSIAGVPAFLSNWNMEFYNNNSVNK</sequence>
<feature type="compositionally biased region" description="Low complexity" evidence="2">
    <location>
        <begin position="131"/>
        <end position="143"/>
    </location>
</feature>
<feature type="coiled-coil region" evidence="1">
    <location>
        <begin position="407"/>
        <end position="442"/>
    </location>
</feature>
<feature type="region of interest" description="Disordered" evidence="2">
    <location>
        <begin position="267"/>
        <end position="291"/>
    </location>
</feature>
<feature type="region of interest" description="Disordered" evidence="2">
    <location>
        <begin position="54"/>
        <end position="151"/>
    </location>
</feature>
<evidence type="ECO:0000313" key="3">
    <source>
        <dbReference type="EMBL" id="CCO17646.1"/>
    </source>
</evidence>
<keyword evidence="1" id="KW-0175">Coiled coil</keyword>
<feature type="coiled-coil region" evidence="1">
    <location>
        <begin position="322"/>
        <end position="356"/>
    </location>
</feature>
<name>K8EHZ4_9CHLO</name>
<accession>K8EHZ4</accession>
<evidence type="ECO:0000256" key="2">
    <source>
        <dbReference type="SAM" id="MobiDB-lite"/>
    </source>
</evidence>
<dbReference type="Proteomes" id="UP000198341">
    <property type="component" value="Chromosome 8"/>
</dbReference>
<keyword evidence="4" id="KW-1185">Reference proteome</keyword>
<dbReference type="GeneID" id="19014490"/>
<gene>
    <name evidence="3" type="ORF">Bathy08g01700</name>
</gene>
<dbReference type="AlphaFoldDB" id="K8EHZ4"/>
<evidence type="ECO:0000256" key="1">
    <source>
        <dbReference type="SAM" id="Coils"/>
    </source>
</evidence>
<dbReference type="KEGG" id="bpg:Bathy08g01700"/>